<dbReference type="InterPro" id="IPR000270">
    <property type="entry name" value="PB1_dom"/>
</dbReference>
<evidence type="ECO:0000313" key="3">
    <source>
        <dbReference type="EMBL" id="KAJ4981054.1"/>
    </source>
</evidence>
<evidence type="ECO:0000259" key="2">
    <source>
        <dbReference type="PROSITE" id="PS51745"/>
    </source>
</evidence>
<evidence type="ECO:0000256" key="1">
    <source>
        <dbReference type="SAM" id="MobiDB-lite"/>
    </source>
</evidence>
<proteinExistence type="predicted"/>
<dbReference type="FunFam" id="3.10.20.90:FF:000058">
    <property type="entry name" value="Octicosapeptide/phox/Bem1p domain kinase superfamily protein"/>
    <property type="match status" value="1"/>
</dbReference>
<dbReference type="Proteomes" id="UP001141806">
    <property type="component" value="Unassembled WGS sequence"/>
</dbReference>
<feature type="region of interest" description="Disordered" evidence="1">
    <location>
        <begin position="1"/>
        <end position="23"/>
    </location>
</feature>
<organism evidence="3 4">
    <name type="scientific">Protea cynaroides</name>
    <dbReference type="NCBI Taxonomy" id="273540"/>
    <lineage>
        <taxon>Eukaryota</taxon>
        <taxon>Viridiplantae</taxon>
        <taxon>Streptophyta</taxon>
        <taxon>Embryophyta</taxon>
        <taxon>Tracheophyta</taxon>
        <taxon>Spermatophyta</taxon>
        <taxon>Magnoliopsida</taxon>
        <taxon>Proteales</taxon>
        <taxon>Proteaceae</taxon>
        <taxon>Protea</taxon>
    </lineage>
</organism>
<name>A0A9Q0L383_9MAGN</name>
<dbReference type="PANTHER" id="PTHR31066">
    <property type="entry name" value="OS05G0427100 PROTEIN-RELATED"/>
    <property type="match status" value="1"/>
</dbReference>
<dbReference type="Pfam" id="PF00564">
    <property type="entry name" value="PB1"/>
    <property type="match status" value="1"/>
</dbReference>
<dbReference type="EMBL" id="JAMYWD010000001">
    <property type="protein sequence ID" value="KAJ4981054.1"/>
    <property type="molecule type" value="Genomic_DNA"/>
</dbReference>
<dbReference type="PROSITE" id="PS51745">
    <property type="entry name" value="PB1"/>
    <property type="match status" value="1"/>
</dbReference>
<evidence type="ECO:0000313" key="4">
    <source>
        <dbReference type="Proteomes" id="UP001141806"/>
    </source>
</evidence>
<dbReference type="CDD" id="cd06410">
    <property type="entry name" value="PB1_UP2"/>
    <property type="match status" value="1"/>
</dbReference>
<dbReference type="PANTHER" id="PTHR31066:SF33">
    <property type="entry name" value="OS07G0556300 PROTEIN"/>
    <property type="match status" value="1"/>
</dbReference>
<reference evidence="3" key="1">
    <citation type="journal article" date="2023" name="Plant J.">
        <title>The genome of the king protea, Protea cynaroides.</title>
        <authorList>
            <person name="Chang J."/>
            <person name="Duong T.A."/>
            <person name="Schoeman C."/>
            <person name="Ma X."/>
            <person name="Roodt D."/>
            <person name="Barker N."/>
            <person name="Li Z."/>
            <person name="Van de Peer Y."/>
            <person name="Mizrachi E."/>
        </authorList>
    </citation>
    <scope>NUCLEOTIDE SEQUENCE</scope>
    <source>
        <tissue evidence="3">Young leaves</tissue>
    </source>
</reference>
<dbReference type="AlphaFoldDB" id="A0A9Q0L383"/>
<dbReference type="InterPro" id="IPR053198">
    <property type="entry name" value="Gynoecium_Dev_Regulator"/>
</dbReference>
<comment type="caution">
    <text evidence="3">The sequence shown here is derived from an EMBL/GenBank/DDBJ whole genome shotgun (WGS) entry which is preliminary data.</text>
</comment>
<dbReference type="OrthoDB" id="1938580at2759"/>
<dbReference type="SUPFAM" id="SSF54277">
    <property type="entry name" value="CAD &amp; PB1 domains"/>
    <property type="match status" value="1"/>
</dbReference>
<feature type="region of interest" description="Disordered" evidence="1">
    <location>
        <begin position="53"/>
        <end position="79"/>
    </location>
</feature>
<protein>
    <recommendedName>
        <fullName evidence="2">PB1 domain-containing protein</fullName>
    </recommendedName>
</protein>
<dbReference type="Gene3D" id="3.10.20.90">
    <property type="entry name" value="Phosphatidylinositol 3-kinase Catalytic Subunit, Chain A, domain 1"/>
    <property type="match status" value="1"/>
</dbReference>
<gene>
    <name evidence="3" type="ORF">NE237_031891</name>
</gene>
<sequence length="467" mass="51663">MERSYVYGGGNSPHSRNESKVESKKHLRIFWSRSDHQYYCSDLEMTSQHTGEIDSGAVDSMTSSPRSDFPPPPSQKQHEELHPRVRFMCSFGGRILPRPHDNQLRYVGGDTRIVAVQRTTKFSTLLTKLSKLSSTPDVTIKYQLPNEDLDSLITVSNDEDLENMMEEYDRLSQGSNSKAARLRLFLFTINHSSVSSLGSIIDSQSKRVREQWFFDTLNGTPGLERRPSEVSSILSEVPDYLFGFDNSDESREPKPKARPVLAENVSVSDPGSPAPVASPRYCSTASPLYVPSIPDLPPVKTKIEDPVVAVESKENQIDGFKETGEQPILRPTGYTDNTTWQYFPATHFPGPAVQQVPVYYVPGPVPPGNVPVSATYLQRIPVGYQHAVHGVGQMYGGGVKAVTPVEAYEYPQAPTGMIPEVMNHPAYYAARNPGVIPSYASATVVPSGPDLQATTTEMKIVRVSQQQ</sequence>
<dbReference type="SMART" id="SM00666">
    <property type="entry name" value="PB1"/>
    <property type="match status" value="1"/>
</dbReference>
<dbReference type="InterPro" id="IPR053793">
    <property type="entry name" value="PB1-like"/>
</dbReference>
<feature type="domain" description="PB1" evidence="2">
    <location>
        <begin position="84"/>
        <end position="189"/>
    </location>
</feature>
<keyword evidence="4" id="KW-1185">Reference proteome</keyword>
<accession>A0A9Q0L383</accession>